<dbReference type="PROSITE" id="PS00018">
    <property type="entry name" value="EF_HAND_1"/>
    <property type="match status" value="1"/>
</dbReference>
<comment type="caution">
    <text evidence="4">The sequence shown here is derived from an EMBL/GenBank/DDBJ whole genome shotgun (WGS) entry which is preliminary data.</text>
</comment>
<dbReference type="PANTHER" id="PTHR46928">
    <property type="entry name" value="MESENCHYME-SPECIFIC CELL SURFACE GLYCOPROTEIN"/>
    <property type="match status" value="1"/>
</dbReference>
<dbReference type="InterPro" id="IPR052956">
    <property type="entry name" value="Mesenchyme-surface_protein"/>
</dbReference>
<reference evidence="4 5" key="1">
    <citation type="submission" date="2022-01" db="EMBL/GenBank/DDBJ databases">
        <title>Whole genome-based taxonomy of the Shewanellaceae.</title>
        <authorList>
            <person name="Martin-Rodriguez A.J."/>
        </authorList>
    </citation>
    <scope>NUCLEOTIDE SEQUENCE [LARGE SCALE GENOMIC DNA]</scope>
    <source>
        <strain evidence="4 5">DSM 24955</strain>
    </source>
</reference>
<dbReference type="InterPro" id="IPR055188">
    <property type="entry name" value="Choice_anch_I"/>
</dbReference>
<dbReference type="EMBL" id="JAKIKU010000005">
    <property type="protein sequence ID" value="MCL1045880.1"/>
    <property type="molecule type" value="Genomic_DNA"/>
</dbReference>
<dbReference type="Gene3D" id="2.130.10.10">
    <property type="entry name" value="YVTN repeat-like/Quinoprotein amine dehydrogenase"/>
    <property type="match status" value="1"/>
</dbReference>
<accession>A0ABT0KPW6</accession>
<evidence type="ECO:0000259" key="3">
    <source>
        <dbReference type="Pfam" id="PF23657"/>
    </source>
</evidence>
<proteinExistence type="predicted"/>
<dbReference type="PROSITE" id="PS51257">
    <property type="entry name" value="PROKAR_LIPOPROTEIN"/>
    <property type="match status" value="1"/>
</dbReference>
<dbReference type="NCBIfam" id="NF038117">
    <property type="entry name" value="choice_anch_I"/>
    <property type="match status" value="1"/>
</dbReference>
<evidence type="ECO:0000313" key="5">
    <source>
        <dbReference type="Proteomes" id="UP001202134"/>
    </source>
</evidence>
<organism evidence="4 5">
    <name type="scientific">Shewanella electrodiphila</name>
    <dbReference type="NCBI Taxonomy" id="934143"/>
    <lineage>
        <taxon>Bacteria</taxon>
        <taxon>Pseudomonadati</taxon>
        <taxon>Pseudomonadota</taxon>
        <taxon>Gammaproteobacteria</taxon>
        <taxon>Alteromonadales</taxon>
        <taxon>Shewanellaceae</taxon>
        <taxon>Shewanella</taxon>
    </lineage>
</organism>
<feature type="domain" description="Choice-of-anchor I" evidence="2">
    <location>
        <begin position="149"/>
        <end position="621"/>
    </location>
</feature>
<gene>
    <name evidence="4" type="ORF">L2737_11145</name>
</gene>
<dbReference type="PANTHER" id="PTHR46928:SF1">
    <property type="entry name" value="MESENCHYME-SPECIFIC CELL SURFACE GLYCOPROTEIN"/>
    <property type="match status" value="1"/>
</dbReference>
<keyword evidence="5" id="KW-1185">Reference proteome</keyword>
<name>A0ABT0KPW6_9GAMM</name>
<evidence type="ECO:0000259" key="2">
    <source>
        <dbReference type="Pfam" id="PF22494"/>
    </source>
</evidence>
<dbReference type="InterPro" id="IPR018247">
    <property type="entry name" value="EF_Hand_1_Ca_BS"/>
</dbReference>
<protein>
    <submittedName>
        <fullName evidence="4">Choice-of-anchor I family protein</fullName>
    </submittedName>
</protein>
<dbReference type="InterPro" id="IPR011044">
    <property type="entry name" value="Quino_amine_DH_bsu"/>
</dbReference>
<dbReference type="Pfam" id="PF22494">
    <property type="entry name" value="choice_anch_I"/>
    <property type="match status" value="1"/>
</dbReference>
<feature type="domain" description="DUF7151" evidence="3">
    <location>
        <begin position="40"/>
        <end position="81"/>
    </location>
</feature>
<dbReference type="SUPFAM" id="SSF50969">
    <property type="entry name" value="YVTN repeat-like/Quinoprotein amine dehydrogenase"/>
    <property type="match status" value="1"/>
</dbReference>
<dbReference type="Pfam" id="PF23657">
    <property type="entry name" value="DUF7151"/>
    <property type="match status" value="1"/>
</dbReference>
<dbReference type="InterPro" id="IPR015943">
    <property type="entry name" value="WD40/YVTN_repeat-like_dom_sf"/>
</dbReference>
<evidence type="ECO:0000256" key="1">
    <source>
        <dbReference type="SAM" id="MobiDB-lite"/>
    </source>
</evidence>
<feature type="compositionally biased region" description="Basic and acidic residues" evidence="1">
    <location>
        <begin position="503"/>
        <end position="519"/>
    </location>
</feature>
<evidence type="ECO:0000313" key="4">
    <source>
        <dbReference type="EMBL" id="MCL1045880.1"/>
    </source>
</evidence>
<feature type="region of interest" description="Disordered" evidence="1">
    <location>
        <begin position="499"/>
        <end position="522"/>
    </location>
</feature>
<dbReference type="RefSeq" id="WP_248955864.1">
    <property type="nucleotide sequence ID" value="NZ_JAKIKU010000005.1"/>
</dbReference>
<dbReference type="Proteomes" id="UP001202134">
    <property type="component" value="Unassembled WGS sequence"/>
</dbReference>
<dbReference type="InterPro" id="IPR055575">
    <property type="entry name" value="DUF7151"/>
</dbReference>
<sequence>MKTNILPIAAIVSMMLLTGCDGDDGSDGSKGSDGINGLTSLLTTSSLASGHAICPFGGKQIDTGIDTNGNGILDSDEIISAQSQIICDAQQGVLSLGLIGRYESGVFGKSAAEIVDYHVASHLAFVVNAQSGMVDAISLESVETQAVDAAEASTLSNLEKVYSLDVATDAELTGLGSVNSISIYGDLLAAAVERADDAGNATQGNGVIAFYQLSDVDAPSFIKTVNVGALPDNVVFTHDGTKVIIANEGEPNDAYTVDPEGSISIIEVVDNIPVDTATLITFNEFDAGNARHDELSDLIKLNGPGASVSEDLEPEYIAVSKDNQYAYVSLQENNAIAVINLADNTVEAINALGLKDYGKAGNEIDASDKDDAINIMAYEGVYGMYQPDTIASYQWRDQDFIVTANEGDARDYDGFSEEERAEDLLLDPNHPQILAAQDKTQLGRLKITTSMGDDDGDGDMDKIVSYGARSFSIWTHDGQQVFDSASQFERITAAILGDNFNNHNEESKGDSRSDDKGPEPEALAIGEIGDKKYAFIGLERTGGFMVYDITNPFDVSFIDYVINRDFDIDFEIDGDDISGQPELAGDLGPEGMKFIGADMNLTGKPLLVIGNEVSGTTSVYQLDFNQ</sequence>